<evidence type="ECO:0000313" key="2">
    <source>
        <dbReference type="Proteomes" id="UP001569428"/>
    </source>
</evidence>
<sequence>MSDRNYLNGRKTLWDNTFRVGRNGVDGLIQVTELRSPLKWGLLMLGTNDFQDTHDNKAWMAAQGGAKLMGTSKNSLFSGKIV</sequence>
<proteinExistence type="predicted"/>
<reference evidence="1 2" key="1">
    <citation type="submission" date="2024-08" db="EMBL/GenBank/DDBJ databases">
        <authorList>
            <person name="Ishaq N."/>
        </authorList>
    </citation>
    <scope>NUCLEOTIDE SEQUENCE [LARGE SCALE GENOMIC DNA]</scope>
    <source>
        <strain evidence="1 2">DSM 18651</strain>
    </source>
</reference>
<dbReference type="Gene3D" id="3.40.50.1110">
    <property type="entry name" value="SGNH hydrolase"/>
    <property type="match status" value="1"/>
</dbReference>
<gene>
    <name evidence="1" type="ORF">ACCI49_23800</name>
</gene>
<comment type="caution">
    <text evidence="1">The sequence shown here is derived from an EMBL/GenBank/DDBJ whole genome shotgun (WGS) entry which is preliminary data.</text>
</comment>
<dbReference type="RefSeq" id="WP_371841733.1">
    <property type="nucleotide sequence ID" value="NZ_JBGMEK010000163.1"/>
</dbReference>
<dbReference type="Proteomes" id="UP001569428">
    <property type="component" value="Unassembled WGS sequence"/>
</dbReference>
<organism evidence="1 2">
    <name type="scientific">Microbulbifer epialgicus</name>
    <dbReference type="NCBI Taxonomy" id="393907"/>
    <lineage>
        <taxon>Bacteria</taxon>
        <taxon>Pseudomonadati</taxon>
        <taxon>Pseudomonadota</taxon>
        <taxon>Gammaproteobacteria</taxon>
        <taxon>Cellvibrionales</taxon>
        <taxon>Microbulbiferaceae</taxon>
        <taxon>Microbulbifer</taxon>
    </lineage>
</organism>
<evidence type="ECO:0000313" key="1">
    <source>
        <dbReference type="EMBL" id="MFA0813898.1"/>
    </source>
</evidence>
<protein>
    <submittedName>
        <fullName evidence="1">Uncharacterized protein</fullName>
    </submittedName>
</protein>
<name>A0ABV4P7J4_9GAMM</name>
<keyword evidence="2" id="KW-1185">Reference proteome</keyword>
<dbReference type="EMBL" id="JBGMEK010000163">
    <property type="protein sequence ID" value="MFA0813898.1"/>
    <property type="molecule type" value="Genomic_DNA"/>
</dbReference>
<dbReference type="InterPro" id="IPR036514">
    <property type="entry name" value="SGNH_hydro_sf"/>
</dbReference>
<accession>A0ABV4P7J4</accession>